<protein>
    <submittedName>
        <fullName evidence="1">Uncharacterized protein</fullName>
    </submittedName>
</protein>
<dbReference type="EMBL" id="UZAU01000619">
    <property type="status" value="NOT_ANNOTATED_CDS"/>
    <property type="molecule type" value="Genomic_DNA"/>
</dbReference>
<dbReference type="Gramene" id="evm.model.06.1945">
    <property type="protein sequence ID" value="cds.evm.model.06.1945"/>
    <property type="gene ID" value="evm.TU.06.1945"/>
</dbReference>
<evidence type="ECO:0000313" key="1">
    <source>
        <dbReference type="EnsemblPlants" id="cds.evm.model.06.1945"/>
    </source>
</evidence>
<proteinExistence type="predicted"/>
<sequence>MCMYTSWSMCSVAPEIALHVLVRCNFAQDCWRQTSVPVVAPAAMTFTSWFEEGMDQWSDAKCVEAAMILWSVWKLRNDVVWSSISPSTDEVIHIAKVNYMDWCNAQHFEIEPHSAHQTVWPEQWSPSSFPFIKVNVNGAIFVHGRAIRGGVDGSF</sequence>
<evidence type="ECO:0000313" key="2">
    <source>
        <dbReference type="Proteomes" id="UP000596661"/>
    </source>
</evidence>
<dbReference type="Proteomes" id="UP000596661">
    <property type="component" value="Chromosome 6"/>
</dbReference>
<reference evidence="1" key="1">
    <citation type="submission" date="2018-11" db="EMBL/GenBank/DDBJ databases">
        <authorList>
            <person name="Grassa J C."/>
        </authorList>
    </citation>
    <scope>NUCLEOTIDE SEQUENCE [LARGE SCALE GENOMIC DNA]</scope>
</reference>
<organism evidence="1 2">
    <name type="scientific">Cannabis sativa</name>
    <name type="common">Hemp</name>
    <name type="synonym">Marijuana</name>
    <dbReference type="NCBI Taxonomy" id="3483"/>
    <lineage>
        <taxon>Eukaryota</taxon>
        <taxon>Viridiplantae</taxon>
        <taxon>Streptophyta</taxon>
        <taxon>Embryophyta</taxon>
        <taxon>Tracheophyta</taxon>
        <taxon>Spermatophyta</taxon>
        <taxon>Magnoliopsida</taxon>
        <taxon>eudicotyledons</taxon>
        <taxon>Gunneridae</taxon>
        <taxon>Pentapetalae</taxon>
        <taxon>rosids</taxon>
        <taxon>fabids</taxon>
        <taxon>Rosales</taxon>
        <taxon>Cannabaceae</taxon>
        <taxon>Cannabis</taxon>
    </lineage>
</organism>
<reference evidence="1" key="2">
    <citation type="submission" date="2021-03" db="UniProtKB">
        <authorList>
            <consortium name="EnsemblPlants"/>
        </authorList>
    </citation>
    <scope>IDENTIFICATION</scope>
</reference>
<name>A0A803PWI0_CANSA</name>
<accession>A0A803PWI0</accession>
<keyword evidence="2" id="KW-1185">Reference proteome</keyword>
<dbReference type="EnsemblPlants" id="evm.model.06.1945">
    <property type="protein sequence ID" value="cds.evm.model.06.1945"/>
    <property type="gene ID" value="evm.TU.06.1945"/>
</dbReference>
<dbReference type="AlphaFoldDB" id="A0A803PWI0"/>